<dbReference type="InterPro" id="IPR011701">
    <property type="entry name" value="MFS"/>
</dbReference>
<dbReference type="SUPFAM" id="SSF103473">
    <property type="entry name" value="MFS general substrate transporter"/>
    <property type="match status" value="1"/>
</dbReference>
<feature type="transmembrane region" description="Helical" evidence="1">
    <location>
        <begin position="362"/>
        <end position="379"/>
    </location>
</feature>
<organism evidence="2 3">
    <name type="scientific">Candidatus Marsarchaeota G1 archaeon BE_D</name>
    <dbReference type="NCBI Taxonomy" id="1978156"/>
    <lineage>
        <taxon>Archaea</taxon>
        <taxon>Candidatus Marsarchaeota</taxon>
        <taxon>Candidatus Marsarchaeota group 1</taxon>
    </lineage>
</organism>
<feature type="transmembrane region" description="Helical" evidence="1">
    <location>
        <begin position="145"/>
        <end position="169"/>
    </location>
</feature>
<comment type="caution">
    <text evidence="2">The sequence shown here is derived from an EMBL/GenBank/DDBJ whole genome shotgun (WGS) entry which is preliminary data.</text>
</comment>
<dbReference type="PANTHER" id="PTHR23518:SF2">
    <property type="entry name" value="MAJOR FACILITATOR SUPERFAMILY TRANSPORTER"/>
    <property type="match status" value="1"/>
</dbReference>
<keyword evidence="1" id="KW-0812">Transmembrane</keyword>
<dbReference type="Gene3D" id="1.20.1250.20">
    <property type="entry name" value="MFS general substrate transporter like domains"/>
    <property type="match status" value="2"/>
</dbReference>
<feature type="transmembrane region" description="Helical" evidence="1">
    <location>
        <begin position="275"/>
        <end position="294"/>
    </location>
</feature>
<protein>
    <recommendedName>
        <fullName evidence="4">Major facilitator superfamily (MFS) profile domain-containing protein</fullName>
    </recommendedName>
</protein>
<feature type="transmembrane region" description="Helical" evidence="1">
    <location>
        <begin position="21"/>
        <end position="48"/>
    </location>
</feature>
<evidence type="ECO:0000313" key="2">
    <source>
        <dbReference type="EMBL" id="PSN85321.1"/>
    </source>
</evidence>
<keyword evidence="1" id="KW-1133">Transmembrane helix</keyword>
<dbReference type="AlphaFoldDB" id="A0A2R6AG09"/>
<dbReference type="InterPro" id="IPR036259">
    <property type="entry name" value="MFS_trans_sf"/>
</dbReference>
<feature type="transmembrane region" description="Helical" evidence="1">
    <location>
        <begin position="246"/>
        <end position="268"/>
    </location>
</feature>
<dbReference type="Proteomes" id="UP000240569">
    <property type="component" value="Unassembled WGS sequence"/>
</dbReference>
<gene>
    <name evidence="2" type="ORF">B9Q02_06855</name>
</gene>
<dbReference type="EMBL" id="NEXD01000036">
    <property type="protein sequence ID" value="PSN85321.1"/>
    <property type="molecule type" value="Genomic_DNA"/>
</dbReference>
<evidence type="ECO:0000313" key="3">
    <source>
        <dbReference type="Proteomes" id="UP000240569"/>
    </source>
</evidence>
<sequence>MLNLKSPAFLRIHMIKQLRQVLYISFSAFFADLGYQAALSLFSIYLVYLLKAPVYLYGIAEALNYGLGSLFGYFGGRLSDHFGAKKVSIFGNALIPLMSLYVFTNKPLFVILFFSWGWWMRNLRTPARRALLSQVTSTEERQEAYGILHALDIAGATIAVGYITLSLFLKLDLKLVMLTTVAYLATSTLLLAFVKASEKPRPKHTKMGTKEKALFSGIIISTSLFGFSYFSFGYPILTVTQRFNAPYLGTLTYVVFLLVSSLSGYVFGRVKYKEALLLAMGYAVASFGSLGFQLSTSLPLYFASSALMGVSVGMVETFEPSLMSKIYLREGEGMGILSAFRSFGLFTGNLVMGFLYSFHLAYWYAFLVSLVAFLVMLASSQKS</sequence>
<dbReference type="GO" id="GO:0022857">
    <property type="term" value="F:transmembrane transporter activity"/>
    <property type="evidence" value="ECO:0007669"/>
    <property type="project" value="InterPro"/>
</dbReference>
<name>A0A2R6AG09_9ARCH</name>
<evidence type="ECO:0000256" key="1">
    <source>
        <dbReference type="SAM" id="Phobius"/>
    </source>
</evidence>
<accession>A0A2R6AG09</accession>
<reference evidence="2 3" key="1">
    <citation type="submission" date="2017-04" db="EMBL/GenBank/DDBJ databases">
        <title>Novel microbial lineages endemic to geothermal iron-oxide mats fill important gaps in the evolutionary history of Archaea.</title>
        <authorList>
            <person name="Jay Z.J."/>
            <person name="Beam J.P."/>
            <person name="Dlakic M."/>
            <person name="Rusch D.B."/>
            <person name="Kozubal M.A."/>
            <person name="Inskeep W.P."/>
        </authorList>
    </citation>
    <scope>NUCLEOTIDE SEQUENCE [LARGE SCALE GENOMIC DNA]</scope>
    <source>
        <strain evidence="2">BE_D</strain>
    </source>
</reference>
<dbReference type="Pfam" id="PF07690">
    <property type="entry name" value="MFS_1"/>
    <property type="match status" value="1"/>
</dbReference>
<keyword evidence="1" id="KW-0472">Membrane</keyword>
<feature type="transmembrane region" description="Helical" evidence="1">
    <location>
        <begin position="175"/>
        <end position="194"/>
    </location>
</feature>
<dbReference type="PANTHER" id="PTHR23518">
    <property type="entry name" value="C-METHYLTRANSFERASE"/>
    <property type="match status" value="1"/>
</dbReference>
<feature type="transmembrane region" description="Helical" evidence="1">
    <location>
        <begin position="214"/>
        <end position="234"/>
    </location>
</feature>
<dbReference type="CDD" id="cd17370">
    <property type="entry name" value="MFS_MJ1317_like"/>
    <property type="match status" value="1"/>
</dbReference>
<proteinExistence type="predicted"/>
<feature type="transmembrane region" description="Helical" evidence="1">
    <location>
        <begin position="54"/>
        <end position="75"/>
    </location>
</feature>
<evidence type="ECO:0008006" key="4">
    <source>
        <dbReference type="Google" id="ProtNLM"/>
    </source>
</evidence>